<evidence type="ECO:0000313" key="3">
    <source>
        <dbReference type="Proteomes" id="UP000004994"/>
    </source>
</evidence>
<dbReference type="PaxDb" id="4081-Solyc04g081330.2.1"/>
<keyword evidence="3" id="KW-1185">Reference proteome</keyword>
<dbReference type="Proteomes" id="UP000004994">
    <property type="component" value="Chromosome 4"/>
</dbReference>
<dbReference type="FunCoup" id="A0A3Q7GAH6">
    <property type="interactions" value="1259"/>
</dbReference>
<dbReference type="Gramene" id="Solyc04g081320.3.1">
    <property type="protein sequence ID" value="Solyc04g081320.3.1"/>
    <property type="gene ID" value="Solyc04g081320.3"/>
</dbReference>
<evidence type="ECO:0000256" key="1">
    <source>
        <dbReference type="SAM" id="Phobius"/>
    </source>
</evidence>
<dbReference type="InterPro" id="IPR035272">
    <property type="entry name" value="DUF5351"/>
</dbReference>
<dbReference type="InterPro" id="IPR021467">
    <property type="entry name" value="DUF3119"/>
</dbReference>
<dbReference type="Pfam" id="PF17302">
    <property type="entry name" value="DUF5351"/>
    <property type="match status" value="1"/>
</dbReference>
<dbReference type="STRING" id="4081.A0A3Q7GAH6"/>
<organism evidence="2">
    <name type="scientific">Solanum lycopersicum</name>
    <name type="common">Tomato</name>
    <name type="synonym">Lycopersicon esculentum</name>
    <dbReference type="NCBI Taxonomy" id="4081"/>
    <lineage>
        <taxon>Eukaryota</taxon>
        <taxon>Viridiplantae</taxon>
        <taxon>Streptophyta</taxon>
        <taxon>Embryophyta</taxon>
        <taxon>Tracheophyta</taxon>
        <taxon>Spermatophyta</taxon>
        <taxon>Magnoliopsida</taxon>
        <taxon>eudicotyledons</taxon>
        <taxon>Gunneridae</taxon>
        <taxon>Pentapetalae</taxon>
        <taxon>asterids</taxon>
        <taxon>lamiids</taxon>
        <taxon>Solanales</taxon>
        <taxon>Solanaceae</taxon>
        <taxon>Solanoideae</taxon>
        <taxon>Solaneae</taxon>
        <taxon>Solanum</taxon>
        <taxon>Solanum subgen. Lycopersicon</taxon>
    </lineage>
</organism>
<keyword evidence="1" id="KW-1133">Transmembrane helix</keyword>
<reference evidence="2" key="1">
    <citation type="journal article" date="2012" name="Nature">
        <title>The tomato genome sequence provides insights into fleshy fruit evolution.</title>
        <authorList>
            <consortium name="Tomato Genome Consortium"/>
        </authorList>
    </citation>
    <scope>NUCLEOTIDE SEQUENCE [LARGE SCALE GENOMIC DNA]</scope>
    <source>
        <strain evidence="2">cv. Heinz 1706</strain>
    </source>
</reference>
<feature type="transmembrane region" description="Helical" evidence="1">
    <location>
        <begin position="217"/>
        <end position="237"/>
    </location>
</feature>
<dbReference type="PANTHER" id="PTHR35550:SF2">
    <property type="entry name" value="OS05G0401200 PROTEIN"/>
    <property type="match status" value="1"/>
</dbReference>
<dbReference type="AlphaFoldDB" id="A0A3Q7GAH6"/>
<name>A0A3Q7GAH6_SOLLC</name>
<dbReference type="EnsemblPlants" id="Solyc04g081320.3.1">
    <property type="protein sequence ID" value="Solyc04g081320.3.1"/>
    <property type="gene ID" value="Solyc04g081320.3"/>
</dbReference>
<reference evidence="2" key="2">
    <citation type="submission" date="2019-01" db="UniProtKB">
        <authorList>
            <consortium name="EnsemblPlants"/>
        </authorList>
    </citation>
    <scope>IDENTIFICATION</scope>
    <source>
        <strain evidence="2">cv. Heinz 1706</strain>
    </source>
</reference>
<sequence length="353" mass="38707">MAHQNIKPMVELGLLLLLQRQRPGETAMESALLSASRFTTALHKAEREVVGGPVAVRKLQSSFYGKEINSHTLFTKNFKKINLTITSVMRKKLIKKETVVPDPDYRIPIVLLGLSGGLFYVENLPAAVPIGLLGLLLLFQTTRVRFVFDDEALEVKVGEQLEESGENVFVGGKNRWNSPLKLPTLSSSFFTQKFHQTCRRRNSYPCIKAVDLDQNTVIAITVGVLSVAIGVGIPVFYETQIDNAAKRENTQPCFPCTGTGAHTAFVIGKCSNPGPKVVLSAVVFLIIEESDEEKEKCRFCMGTGSVTVELGGGETEVSRCINCDGAGGLTCTTCQGSGIQPRYLDRREFKDDD</sequence>
<keyword evidence="1" id="KW-0472">Membrane</keyword>
<dbReference type="PANTHER" id="PTHR35550">
    <property type="match status" value="1"/>
</dbReference>
<proteinExistence type="predicted"/>
<dbReference type="Pfam" id="PF11317">
    <property type="entry name" value="DUF3119"/>
    <property type="match status" value="1"/>
</dbReference>
<accession>A0A3Q7GAH6</accession>
<evidence type="ECO:0000313" key="2">
    <source>
        <dbReference type="EnsemblPlants" id="Solyc04g081320.3.1"/>
    </source>
</evidence>
<keyword evidence="1" id="KW-0812">Transmembrane</keyword>
<dbReference type="InParanoid" id="A0A3Q7GAH6"/>
<protein>
    <submittedName>
        <fullName evidence="2">Uncharacterized protein</fullName>
    </submittedName>
</protein>